<dbReference type="PANTHER" id="PTHR21599:SF0">
    <property type="entry name" value="GLYCERATE KINASE"/>
    <property type="match status" value="1"/>
</dbReference>
<reference evidence="5 6" key="1">
    <citation type="submission" date="2018-07" db="EMBL/GenBank/DDBJ databases">
        <authorList>
            <person name="Peeters C."/>
        </authorList>
    </citation>
    <scope>NUCLEOTIDE SEQUENCE [LARGE SCALE GENOMIC DNA]</scope>
    <source>
        <strain evidence="5 6">LMG 30378</strain>
    </source>
</reference>
<evidence type="ECO:0000313" key="6">
    <source>
        <dbReference type="Proteomes" id="UP000289465"/>
    </source>
</evidence>
<gene>
    <name evidence="5" type="primary">glxK</name>
    <name evidence="5" type="ORF">AVE30378_00507</name>
</gene>
<accession>A0A446C6I7</accession>
<dbReference type="Gene3D" id="3.90.1510.10">
    <property type="entry name" value="Glycerate kinase, domain 2"/>
    <property type="match status" value="1"/>
</dbReference>
<name>A0A446C6I7_9BURK</name>
<dbReference type="PANTHER" id="PTHR21599">
    <property type="entry name" value="GLYCERATE KINASE"/>
    <property type="match status" value="1"/>
</dbReference>
<evidence type="ECO:0000256" key="2">
    <source>
        <dbReference type="ARBA" id="ARBA00022679"/>
    </source>
</evidence>
<sequence length="404" mass="41106">MVRRLRTGGYHGRHANPKTSPFESVKIVIAPDSFKESVSAPDAAAAIARGVKAAFPGAHTVCIPMADGGEGTVEAVLAATGGKARQLAVNDALGYKVDATWGLLEDGTAVIEMAAAAGLELITPARRDPMRASSHGVGELMLAAVNAGATRIILGLGGSATNDAGAGMLTALGVRLLDAEGRSLPPGGGALGKLASIDTRGLDPRLADLRIDVASDVDNPLCGPQGASHVFGPQKGATPEQVRDLDRMLANFADVCARHLAADHRHEPGAGAAGGLGFAAKAFLNARFRPGVEIVAELGGLAEAVEGAALVFTGEGRMDAQTLRGKTPAGVAKIAQRAGVPVVALAGSLGEGYEALHAGGISAAFSLAPGPITLQQALADAEKLLSERARDVMQLWMAAQKRML</sequence>
<dbReference type="Proteomes" id="UP000289465">
    <property type="component" value="Unassembled WGS sequence"/>
</dbReference>
<keyword evidence="3 4" id="KW-0418">Kinase</keyword>
<comment type="similarity">
    <text evidence="1 4">Belongs to the glycerate kinase type-1 family.</text>
</comment>
<keyword evidence="2 4" id="KW-0808">Transferase</keyword>
<evidence type="ECO:0000256" key="1">
    <source>
        <dbReference type="ARBA" id="ARBA00006284"/>
    </source>
</evidence>
<dbReference type="SUPFAM" id="SSF110738">
    <property type="entry name" value="Glycerate kinase I"/>
    <property type="match status" value="1"/>
</dbReference>
<dbReference type="PIRSF" id="PIRSF006078">
    <property type="entry name" value="GlxK"/>
    <property type="match status" value="1"/>
</dbReference>
<dbReference type="InterPro" id="IPR018193">
    <property type="entry name" value="Glyc_kinase_flavodox-like_fold"/>
</dbReference>
<dbReference type="Pfam" id="PF02595">
    <property type="entry name" value="Gly_kinase"/>
    <property type="match status" value="1"/>
</dbReference>
<evidence type="ECO:0000313" key="5">
    <source>
        <dbReference type="EMBL" id="SSW63476.1"/>
    </source>
</evidence>
<dbReference type="NCBIfam" id="TIGR00045">
    <property type="entry name" value="glycerate kinase"/>
    <property type="match status" value="1"/>
</dbReference>
<evidence type="ECO:0000256" key="3">
    <source>
        <dbReference type="ARBA" id="ARBA00022777"/>
    </source>
</evidence>
<protein>
    <submittedName>
        <fullName evidence="5">Glycerate 3-kinase</fullName>
        <ecNumber evidence="5">2.7.1.31</ecNumber>
    </submittedName>
</protein>
<dbReference type="EMBL" id="UFQC01000002">
    <property type="protein sequence ID" value="SSW63476.1"/>
    <property type="molecule type" value="Genomic_DNA"/>
</dbReference>
<organism evidence="5 6">
    <name type="scientific">Achromobacter veterisilvae</name>
    <dbReference type="NCBI Taxonomy" id="2069367"/>
    <lineage>
        <taxon>Bacteria</taxon>
        <taxon>Pseudomonadati</taxon>
        <taxon>Pseudomonadota</taxon>
        <taxon>Betaproteobacteria</taxon>
        <taxon>Burkholderiales</taxon>
        <taxon>Alcaligenaceae</taxon>
        <taxon>Achromobacter</taxon>
    </lineage>
</organism>
<dbReference type="GO" id="GO:0031388">
    <property type="term" value="P:organic acid phosphorylation"/>
    <property type="evidence" value="ECO:0007669"/>
    <property type="project" value="UniProtKB-UniRule"/>
</dbReference>
<dbReference type="Gene3D" id="3.40.50.10350">
    <property type="entry name" value="Glycerate kinase, domain 1"/>
    <property type="match status" value="1"/>
</dbReference>
<dbReference type="AlphaFoldDB" id="A0A446C6I7"/>
<dbReference type="GO" id="GO:0008887">
    <property type="term" value="F:glycerate kinase activity"/>
    <property type="evidence" value="ECO:0007669"/>
    <property type="project" value="UniProtKB-UniRule"/>
</dbReference>
<proteinExistence type="inferred from homology"/>
<evidence type="ECO:0000256" key="4">
    <source>
        <dbReference type="PIRNR" id="PIRNR006078"/>
    </source>
</evidence>
<dbReference type="InterPro" id="IPR036129">
    <property type="entry name" value="Glycerate_kinase_sf"/>
</dbReference>
<dbReference type="InterPro" id="IPR004381">
    <property type="entry name" value="Glycerate_kinase"/>
</dbReference>
<dbReference type="InterPro" id="IPR018197">
    <property type="entry name" value="Glycerate_kinase_RE-like"/>
</dbReference>
<dbReference type="EC" id="2.7.1.31" evidence="5"/>